<feature type="signal peptide" evidence="1">
    <location>
        <begin position="1"/>
        <end position="29"/>
    </location>
</feature>
<dbReference type="GeneID" id="36528680"/>
<evidence type="ECO:0008006" key="4">
    <source>
        <dbReference type="Google" id="ProtNLM"/>
    </source>
</evidence>
<dbReference type="VEuPathDB" id="FungiDB:P174DRAFT_214864"/>
<gene>
    <name evidence="2" type="ORF">P174DRAFT_214864</name>
</gene>
<keyword evidence="3" id="KW-1185">Reference proteome</keyword>
<dbReference type="EMBL" id="MSZS01000005">
    <property type="protein sequence ID" value="PKX92860.1"/>
    <property type="molecule type" value="Genomic_DNA"/>
</dbReference>
<name>A0A2I1C5A7_ASPN1</name>
<accession>A0A2I1C5A7</accession>
<reference evidence="3" key="1">
    <citation type="journal article" date="2018" name="Proc. Natl. Acad. Sci. U.S.A.">
        <title>Linking secondary metabolites to gene clusters through genome sequencing of six diverse Aspergillus species.</title>
        <authorList>
            <person name="Kaerboelling I."/>
            <person name="Vesth T.C."/>
            <person name="Frisvad J.C."/>
            <person name="Nybo J.L."/>
            <person name="Theobald S."/>
            <person name="Kuo A."/>
            <person name="Bowyer P."/>
            <person name="Matsuda Y."/>
            <person name="Mondo S."/>
            <person name="Lyhne E.K."/>
            <person name="Kogle M.E."/>
            <person name="Clum A."/>
            <person name="Lipzen A."/>
            <person name="Salamov A."/>
            <person name="Ngan C.Y."/>
            <person name="Daum C."/>
            <person name="Chiniquy J."/>
            <person name="Barry K."/>
            <person name="LaButti K."/>
            <person name="Haridas S."/>
            <person name="Simmons B.A."/>
            <person name="Magnuson J.K."/>
            <person name="Mortensen U.H."/>
            <person name="Larsen T.O."/>
            <person name="Grigoriev I.V."/>
            <person name="Baker S.E."/>
            <person name="Andersen M.R."/>
        </authorList>
    </citation>
    <scope>NUCLEOTIDE SEQUENCE [LARGE SCALE GENOMIC DNA]</scope>
    <source>
        <strain evidence="3">IBT 16806</strain>
    </source>
</reference>
<evidence type="ECO:0000313" key="2">
    <source>
        <dbReference type="EMBL" id="PKX92860.1"/>
    </source>
</evidence>
<dbReference type="AlphaFoldDB" id="A0A2I1C5A7"/>
<dbReference type="Proteomes" id="UP000234474">
    <property type="component" value="Unassembled WGS sequence"/>
</dbReference>
<feature type="chain" id="PRO_5014194782" description="Secreted protein" evidence="1">
    <location>
        <begin position="30"/>
        <end position="108"/>
    </location>
</feature>
<keyword evidence="1" id="KW-0732">Signal</keyword>
<dbReference type="RefSeq" id="XP_024681455.1">
    <property type="nucleotide sequence ID" value="XM_024821354.1"/>
</dbReference>
<evidence type="ECO:0000256" key="1">
    <source>
        <dbReference type="SAM" id="SignalP"/>
    </source>
</evidence>
<comment type="caution">
    <text evidence="2">The sequence shown here is derived from an EMBL/GenBank/DDBJ whole genome shotgun (WGS) entry which is preliminary data.</text>
</comment>
<sequence>MIRAGDMKDGRSSCAFLRFAFGLLASVTCFQKNARSFHPCSTSYGFSCTGSASRLERQNRDVYMHKLHNVPQHSKFRKLTRLDPKNSNLGHGCSHDGRRSFGDWCIWL</sequence>
<proteinExistence type="predicted"/>
<organism evidence="2 3">
    <name type="scientific">Aspergillus novofumigatus (strain IBT 16806)</name>
    <dbReference type="NCBI Taxonomy" id="1392255"/>
    <lineage>
        <taxon>Eukaryota</taxon>
        <taxon>Fungi</taxon>
        <taxon>Dikarya</taxon>
        <taxon>Ascomycota</taxon>
        <taxon>Pezizomycotina</taxon>
        <taxon>Eurotiomycetes</taxon>
        <taxon>Eurotiomycetidae</taxon>
        <taxon>Eurotiales</taxon>
        <taxon>Aspergillaceae</taxon>
        <taxon>Aspergillus</taxon>
        <taxon>Aspergillus subgen. Fumigati</taxon>
    </lineage>
</organism>
<evidence type="ECO:0000313" key="3">
    <source>
        <dbReference type="Proteomes" id="UP000234474"/>
    </source>
</evidence>
<protein>
    <recommendedName>
        <fullName evidence="4">Secreted protein</fullName>
    </recommendedName>
</protein>